<dbReference type="Pfam" id="PF01075">
    <property type="entry name" value="Glyco_transf_9"/>
    <property type="match status" value="1"/>
</dbReference>
<evidence type="ECO:0000256" key="2">
    <source>
        <dbReference type="ARBA" id="ARBA00022679"/>
    </source>
</evidence>
<dbReference type="GO" id="GO:0008713">
    <property type="term" value="F:ADP-heptose-lipopolysaccharide heptosyltransferase activity"/>
    <property type="evidence" value="ECO:0007669"/>
    <property type="project" value="TreeGrafter"/>
</dbReference>
<dbReference type="GO" id="GO:0009244">
    <property type="term" value="P:lipopolysaccharide core region biosynthetic process"/>
    <property type="evidence" value="ECO:0007669"/>
    <property type="project" value="TreeGrafter"/>
</dbReference>
<dbReference type="InterPro" id="IPR051199">
    <property type="entry name" value="LPS_LOS_Heptosyltrfase"/>
</dbReference>
<dbReference type="GO" id="GO:0005829">
    <property type="term" value="C:cytosol"/>
    <property type="evidence" value="ECO:0007669"/>
    <property type="project" value="TreeGrafter"/>
</dbReference>
<reference evidence="3" key="1">
    <citation type="journal article" date="2020" name="mSystems">
        <title>Genome- and Community-Level Interaction Insights into Carbon Utilization and Element Cycling Functions of Hydrothermarchaeota in Hydrothermal Sediment.</title>
        <authorList>
            <person name="Zhou Z."/>
            <person name="Liu Y."/>
            <person name="Xu W."/>
            <person name="Pan J."/>
            <person name="Luo Z.H."/>
            <person name="Li M."/>
        </authorList>
    </citation>
    <scope>NUCLEOTIDE SEQUENCE [LARGE SCALE GENOMIC DNA]</scope>
    <source>
        <strain evidence="3">SpSt-479</strain>
    </source>
</reference>
<gene>
    <name evidence="3" type="ORF">ENS31_07375</name>
</gene>
<dbReference type="AlphaFoldDB" id="A0A7V3E6S6"/>
<dbReference type="EMBL" id="DSUJ01000008">
    <property type="protein sequence ID" value="HFI91340.1"/>
    <property type="molecule type" value="Genomic_DNA"/>
</dbReference>
<organism evidence="3">
    <name type="scientific">Ignavibacterium album</name>
    <dbReference type="NCBI Taxonomy" id="591197"/>
    <lineage>
        <taxon>Bacteria</taxon>
        <taxon>Pseudomonadati</taxon>
        <taxon>Ignavibacteriota</taxon>
        <taxon>Ignavibacteria</taxon>
        <taxon>Ignavibacteriales</taxon>
        <taxon>Ignavibacteriaceae</taxon>
        <taxon>Ignavibacterium</taxon>
    </lineage>
</organism>
<dbReference type="Gene3D" id="3.40.50.2000">
    <property type="entry name" value="Glycogen Phosphorylase B"/>
    <property type="match status" value="2"/>
</dbReference>
<protein>
    <submittedName>
        <fullName evidence="3">Lipopolysaccharide heptosyltransferase family protein</fullName>
    </submittedName>
</protein>
<dbReference type="PANTHER" id="PTHR30160">
    <property type="entry name" value="TETRAACYLDISACCHARIDE 4'-KINASE-RELATED"/>
    <property type="match status" value="1"/>
</dbReference>
<dbReference type="InterPro" id="IPR002201">
    <property type="entry name" value="Glyco_trans_9"/>
</dbReference>
<evidence type="ECO:0000313" key="3">
    <source>
        <dbReference type="EMBL" id="HFI91340.1"/>
    </source>
</evidence>
<keyword evidence="2 3" id="KW-0808">Transferase</keyword>
<name>A0A7V3E6S6_9BACT</name>
<keyword evidence="1" id="KW-0328">Glycosyltransferase</keyword>
<dbReference type="SUPFAM" id="SSF53756">
    <property type="entry name" value="UDP-Glycosyltransferase/glycogen phosphorylase"/>
    <property type="match status" value="1"/>
</dbReference>
<dbReference type="CDD" id="cd03789">
    <property type="entry name" value="GT9_LPS_heptosyltransferase"/>
    <property type="match status" value="1"/>
</dbReference>
<sequence length="376" mass="43213">MAKEIPSCKRFTGYKPCYPDHNCWTDGCKDNIPIGQKILIINLDAMGDVLMTTAQLHGIKRKFPESTIYWITLKVAAPLLYNNPYIDFVMEYNFESLSVLQEIEFDYVMNVDKSQRSGALLNSIKAKNKLGFGLNSDGKIIPVNEAASYNYLLGMDDHLKFKVNQRTGQDYLAETFELDYDRDEYVFFFSDDEKKFIEAYRNSVGISDSDKVVGFNTGCSNLYPNKKMTIEQHIYLIDKLLELQKYKIMLLGGPEDTDRNKIIAEHFGHRIINTPTTDGVRKGACYESIPQVIVTGDSFGMHLAIALKKYVIAWFGVSCWTEIDLYDRGVKLYQPDLFCSPCWKKVCPFDLECIKMIDLDRIISEIEKYFNEISVK</sequence>
<proteinExistence type="predicted"/>
<comment type="caution">
    <text evidence="3">The sequence shown here is derived from an EMBL/GenBank/DDBJ whole genome shotgun (WGS) entry which is preliminary data.</text>
</comment>
<evidence type="ECO:0000256" key="1">
    <source>
        <dbReference type="ARBA" id="ARBA00022676"/>
    </source>
</evidence>
<accession>A0A7V3E6S6</accession>
<dbReference type="PANTHER" id="PTHR30160:SF1">
    <property type="entry name" value="LIPOPOLYSACCHARIDE 1,2-N-ACETYLGLUCOSAMINETRANSFERASE-RELATED"/>
    <property type="match status" value="1"/>
</dbReference>